<evidence type="ECO:0000313" key="2">
    <source>
        <dbReference type="Proteomes" id="UP000295260"/>
    </source>
</evidence>
<organism evidence="1 2">
    <name type="scientific">Flavobacterium dankookense</name>
    <dbReference type="NCBI Taxonomy" id="706186"/>
    <lineage>
        <taxon>Bacteria</taxon>
        <taxon>Pseudomonadati</taxon>
        <taxon>Bacteroidota</taxon>
        <taxon>Flavobacteriia</taxon>
        <taxon>Flavobacteriales</taxon>
        <taxon>Flavobacteriaceae</taxon>
        <taxon>Flavobacterium</taxon>
    </lineage>
</organism>
<keyword evidence="2" id="KW-1185">Reference proteome</keyword>
<dbReference type="OrthoDB" id="5952844at2"/>
<dbReference type="Proteomes" id="UP000295260">
    <property type="component" value="Unassembled WGS sequence"/>
</dbReference>
<protein>
    <submittedName>
        <fullName evidence="1">Uncharacterized protein</fullName>
    </submittedName>
</protein>
<reference evidence="1 2" key="1">
    <citation type="submission" date="2019-03" db="EMBL/GenBank/DDBJ databases">
        <title>Genomic Encyclopedia of Archaeal and Bacterial Type Strains, Phase II (KMG-II): from individual species to whole genera.</title>
        <authorList>
            <person name="Goeker M."/>
        </authorList>
    </citation>
    <scope>NUCLEOTIDE SEQUENCE [LARGE SCALE GENOMIC DNA]</scope>
    <source>
        <strain evidence="1 2">DSM 25687</strain>
    </source>
</reference>
<proteinExistence type="predicted"/>
<gene>
    <name evidence="1" type="ORF">BC748_1770</name>
</gene>
<comment type="caution">
    <text evidence="1">The sequence shown here is derived from an EMBL/GenBank/DDBJ whole genome shotgun (WGS) entry which is preliminary data.</text>
</comment>
<sequence length="154" mass="16992">MARQNLISVEIVDAVVAEAIVTINNTRTEFPFLINLSAEERKNFRKMGPKSVDYVNENLLGANQFPSSLPADFPVAEFTKDVAAINKLYPLLIASQALTEALNDTILALSSDAMKEADEVYGFLKVAAKRDANAKALVEQMARRFKGQGKRKTE</sequence>
<dbReference type="RefSeq" id="WP_133533044.1">
    <property type="nucleotide sequence ID" value="NZ_SNXR01000013.1"/>
</dbReference>
<evidence type="ECO:0000313" key="1">
    <source>
        <dbReference type="EMBL" id="TDP59517.1"/>
    </source>
</evidence>
<dbReference type="EMBL" id="SNXR01000013">
    <property type="protein sequence ID" value="TDP59517.1"/>
    <property type="molecule type" value="Genomic_DNA"/>
</dbReference>
<name>A0A4R6QBK8_9FLAO</name>
<accession>A0A4R6QBK8</accession>
<dbReference type="AlphaFoldDB" id="A0A4R6QBK8"/>